<evidence type="ECO:0000313" key="3">
    <source>
        <dbReference type="EMBL" id="CAE7498412.1"/>
    </source>
</evidence>
<dbReference type="EMBL" id="CAJNDS010002496">
    <property type="protein sequence ID" value="CAE7498412.1"/>
    <property type="molecule type" value="Genomic_DNA"/>
</dbReference>
<feature type="transmembrane region" description="Helical" evidence="2">
    <location>
        <begin position="273"/>
        <end position="292"/>
    </location>
</feature>
<evidence type="ECO:0000256" key="1">
    <source>
        <dbReference type="SAM" id="MobiDB-lite"/>
    </source>
</evidence>
<keyword evidence="2" id="KW-1133">Transmembrane helix</keyword>
<feature type="transmembrane region" description="Helical" evidence="2">
    <location>
        <begin position="180"/>
        <end position="201"/>
    </location>
</feature>
<accession>A0A812SZC3</accession>
<feature type="region of interest" description="Disordered" evidence="1">
    <location>
        <begin position="87"/>
        <end position="129"/>
    </location>
</feature>
<reference evidence="3" key="1">
    <citation type="submission" date="2021-02" db="EMBL/GenBank/DDBJ databases">
        <authorList>
            <person name="Dougan E. K."/>
            <person name="Rhodes N."/>
            <person name="Thang M."/>
            <person name="Chan C."/>
        </authorList>
    </citation>
    <scope>NUCLEOTIDE SEQUENCE</scope>
</reference>
<dbReference type="OrthoDB" id="410322at2759"/>
<evidence type="ECO:0000313" key="4">
    <source>
        <dbReference type="Proteomes" id="UP000604046"/>
    </source>
</evidence>
<keyword evidence="4" id="KW-1185">Reference proteome</keyword>
<name>A0A812SZC3_9DINO</name>
<feature type="compositionally biased region" description="Basic and acidic residues" evidence="1">
    <location>
        <begin position="93"/>
        <end position="103"/>
    </location>
</feature>
<organism evidence="3 4">
    <name type="scientific">Symbiodinium natans</name>
    <dbReference type="NCBI Taxonomy" id="878477"/>
    <lineage>
        <taxon>Eukaryota</taxon>
        <taxon>Sar</taxon>
        <taxon>Alveolata</taxon>
        <taxon>Dinophyceae</taxon>
        <taxon>Suessiales</taxon>
        <taxon>Symbiodiniaceae</taxon>
        <taxon>Symbiodinium</taxon>
    </lineage>
</organism>
<dbReference type="AlphaFoldDB" id="A0A812SZC3"/>
<feature type="transmembrane region" description="Helical" evidence="2">
    <location>
        <begin position="340"/>
        <end position="367"/>
    </location>
</feature>
<keyword evidence="2" id="KW-0472">Membrane</keyword>
<dbReference type="Proteomes" id="UP000604046">
    <property type="component" value="Unassembled WGS sequence"/>
</dbReference>
<comment type="caution">
    <text evidence="3">The sequence shown here is derived from an EMBL/GenBank/DDBJ whole genome shotgun (WGS) entry which is preliminary data.</text>
</comment>
<keyword evidence="2" id="KW-0812">Transmembrane</keyword>
<protein>
    <submittedName>
        <fullName evidence="3">Uncharacterized protein</fullName>
    </submittedName>
</protein>
<sequence length="909" mass="99799">MPKIQRSATTANESDILHLIDERFEDLEETVALAGLIPQLHDRLLEVEKRLKQIEVSGSLVNTGPKWSETEPPPRIELSENVVSISLDDEGEGDAKEAQEANMRDMPSGLSPSSMAVHSPSKRNRRKTITEISREKISDVNEHTLDTQTNEYYTFGESTWDLVIFIGTGALGPLGSVQTCLLAVVNVLMQVVFVAICYYNFTVPDVDEDSVQDALRWRRASGHSLWSYDDVSKESLAERVCRLDKSLEQSGIQVALYEHIEKYLKSGKPGLEGMFTGQVLCIVALVCWYLMVAKELSHALALLRGVMAMPTGPTRIDTRENPFSKSIHYRLRCVAKRRKVFSAVLFAYRLLAAAVLVFVGTFFLVYTVSVTELILNAVALGIILDIDDLLFDALATTPGRHLVHQLDPLPMPSLPRLRGADAKSVSMSIGIPLLTIIVYISMLDPFVGTLQAVSEAMCGGNLGFVWQVDKRRIVLMAPTSGGGWEDQDETKIYAVQEGERIGFGLEKDETKYGLWLQDVSSLGDLTVLSLAESIDLFNPDCGDLGDTEPMLNYLRFFLQNDSVQGCADAAKFCTSITSLPDYGVDDGKGWATRMLCSATCGCQTPAGDNIFVQGCPYGSGRACQESESFLAFRQNTACVEQNASSLRNYAPWVRWIDALQTYGNLSANLSANLKGKEEALLIAQAMWDHGCGFQANLTAENISWGSCFGWNSSFEWEFKTLEAFCPVSCGCSRETVDSACPEPFGYTCDELETRSCLTYNGQHFCPGFSTSVSGTLPFNFIATDPSLASLMFAPVYASLLSCLAHFSGAETYGIRLDLEPRGTLLIGRFHIFLVDEAWDEAALSSSLFSTSVSDFQQRFNQTLLTQGVSLTAAGLTMELLSISPGALPVRRLEHDDGSLADLVLHTPGS</sequence>
<gene>
    <name evidence="3" type="ORF">SNAT2548_LOCUS27916</name>
</gene>
<evidence type="ECO:0000256" key="2">
    <source>
        <dbReference type="SAM" id="Phobius"/>
    </source>
</evidence>
<proteinExistence type="predicted"/>